<comment type="caution">
    <text evidence="1">The sequence shown here is derived from an EMBL/GenBank/DDBJ whole genome shotgun (WGS) entry which is preliminary data.</text>
</comment>
<dbReference type="Proteomes" id="UP001175211">
    <property type="component" value="Unassembled WGS sequence"/>
</dbReference>
<dbReference type="GeneID" id="85366923"/>
<gene>
    <name evidence="1" type="ORF">EV420DRAFT_761567</name>
</gene>
<evidence type="ECO:0000313" key="2">
    <source>
        <dbReference type="Proteomes" id="UP001175211"/>
    </source>
</evidence>
<name>A0AA39JXP2_ARMTA</name>
<organism evidence="1 2">
    <name type="scientific">Armillaria tabescens</name>
    <name type="common">Ringless honey mushroom</name>
    <name type="synonym">Agaricus tabescens</name>
    <dbReference type="NCBI Taxonomy" id="1929756"/>
    <lineage>
        <taxon>Eukaryota</taxon>
        <taxon>Fungi</taxon>
        <taxon>Dikarya</taxon>
        <taxon>Basidiomycota</taxon>
        <taxon>Agaricomycotina</taxon>
        <taxon>Agaricomycetes</taxon>
        <taxon>Agaricomycetidae</taxon>
        <taxon>Agaricales</taxon>
        <taxon>Marasmiineae</taxon>
        <taxon>Physalacriaceae</taxon>
        <taxon>Desarmillaria</taxon>
    </lineage>
</organism>
<reference evidence="1" key="1">
    <citation type="submission" date="2023-06" db="EMBL/GenBank/DDBJ databases">
        <authorList>
            <consortium name="Lawrence Berkeley National Laboratory"/>
            <person name="Ahrendt S."/>
            <person name="Sahu N."/>
            <person name="Indic B."/>
            <person name="Wong-Bajracharya J."/>
            <person name="Merenyi Z."/>
            <person name="Ke H.-M."/>
            <person name="Monk M."/>
            <person name="Kocsube S."/>
            <person name="Drula E."/>
            <person name="Lipzen A."/>
            <person name="Balint B."/>
            <person name="Henrissat B."/>
            <person name="Andreopoulos B."/>
            <person name="Martin F.M."/>
            <person name="Harder C.B."/>
            <person name="Rigling D."/>
            <person name="Ford K.L."/>
            <person name="Foster G.D."/>
            <person name="Pangilinan J."/>
            <person name="Papanicolaou A."/>
            <person name="Barry K."/>
            <person name="LaButti K."/>
            <person name="Viragh M."/>
            <person name="Koriabine M."/>
            <person name="Yan M."/>
            <person name="Riley R."/>
            <person name="Champramary S."/>
            <person name="Plett K.L."/>
            <person name="Tsai I.J."/>
            <person name="Slot J."/>
            <person name="Sipos G."/>
            <person name="Plett J."/>
            <person name="Nagy L.G."/>
            <person name="Grigoriev I.V."/>
        </authorList>
    </citation>
    <scope>NUCLEOTIDE SEQUENCE</scope>
    <source>
        <strain evidence="1">CCBAS 213</strain>
    </source>
</reference>
<evidence type="ECO:0000313" key="1">
    <source>
        <dbReference type="EMBL" id="KAK0449726.1"/>
    </source>
</evidence>
<evidence type="ECO:0008006" key="3">
    <source>
        <dbReference type="Google" id="ProtNLM"/>
    </source>
</evidence>
<accession>A0AA39JXP2</accession>
<sequence length="397" mass="45294">MDSQLRLWTLGGYRFIFPSLWFRLTINFICADSCKNAPALLETIFLHSHSHPLDINISTWCPQPYPSPCMQAFSVVLQHCRRWRHVVLRIELYYLKETNIVKGNLPLLESLLLMDLTESQYSPRKILPESDRTIFSSAPRLHKVALYKMHGLGDLELPRHVTHLAGCTTDLYRLETYQFLEECHLDTSMIPQDISHPNPISLLRLRRLYVDSTSLLRHLHLPSLQHLTLELVRVTSVLSDQDAFNLNDLLRRSHCQLDSLAVGPGMVSCPTFIQQSLSMMQSLLCLDITLRSTEDSFFNALTASLAILPDLQRLHLRQSTGVDLTSWNSLTSMIDSRRHTSSFHVIRVIAASKYAVDSVNDQFIPYQEDGFDVTVGAEEPQELDGARITLARLENSV</sequence>
<dbReference type="EMBL" id="JAUEPS010000037">
    <property type="protein sequence ID" value="KAK0449726.1"/>
    <property type="molecule type" value="Genomic_DNA"/>
</dbReference>
<dbReference type="SUPFAM" id="SSF52047">
    <property type="entry name" value="RNI-like"/>
    <property type="match status" value="1"/>
</dbReference>
<proteinExistence type="predicted"/>
<keyword evidence="2" id="KW-1185">Reference proteome</keyword>
<dbReference type="AlphaFoldDB" id="A0AA39JXP2"/>
<protein>
    <recommendedName>
        <fullName evidence="3">F-box domain-containing protein</fullName>
    </recommendedName>
</protein>
<dbReference type="RefSeq" id="XP_060327018.1">
    <property type="nucleotide sequence ID" value="XM_060483375.1"/>
</dbReference>